<dbReference type="PROSITE" id="PS51257">
    <property type="entry name" value="PROKAR_LIPOPROTEIN"/>
    <property type="match status" value="1"/>
</dbReference>
<accession>A0A4R3Z2Z8</accession>
<evidence type="ECO:0000313" key="2">
    <source>
        <dbReference type="Proteomes" id="UP000295719"/>
    </source>
</evidence>
<gene>
    <name evidence="1" type="ORF">EDC52_103304</name>
</gene>
<dbReference type="Proteomes" id="UP000295719">
    <property type="component" value="Unassembled WGS sequence"/>
</dbReference>
<dbReference type="Pfam" id="PF11720">
    <property type="entry name" value="Inhibitor_I78"/>
    <property type="match status" value="1"/>
</dbReference>
<protein>
    <submittedName>
        <fullName evidence="1">Peptidase inhibitor I78 family protein</fullName>
    </submittedName>
</protein>
<sequence>MNNKLIPVAFITMAMLSACQTHSEPKTTDEQPASMDSCRAVEFNHLIGKPETVLDSMKFAGPVRLIKPGQAVTMDHNPERINFIADEKGIITRVSCS</sequence>
<keyword evidence="2" id="KW-1185">Reference proteome</keyword>
<dbReference type="AlphaFoldDB" id="A0A4R3Z2Z8"/>
<comment type="caution">
    <text evidence="1">The sequence shown here is derived from an EMBL/GenBank/DDBJ whole genome shotgun (WGS) entry which is preliminary data.</text>
</comment>
<evidence type="ECO:0000313" key="1">
    <source>
        <dbReference type="EMBL" id="TCV98213.1"/>
    </source>
</evidence>
<dbReference type="RefSeq" id="WP_131864966.1">
    <property type="nucleotide sequence ID" value="NZ_SMCR01000003.1"/>
</dbReference>
<name>A0A4R3Z2Z8_9GAMM</name>
<reference evidence="1 2" key="1">
    <citation type="submission" date="2019-03" db="EMBL/GenBank/DDBJ databases">
        <title>Genomic Encyclopedia of Type Strains, Phase IV (KMG-IV): sequencing the most valuable type-strain genomes for metagenomic binning, comparative biology and taxonomic classification.</title>
        <authorList>
            <person name="Goeker M."/>
        </authorList>
    </citation>
    <scope>NUCLEOTIDE SEQUENCE [LARGE SCALE GENOMIC DNA]</scope>
    <source>
        <strain evidence="1 2">DSM 19580</strain>
    </source>
</reference>
<organism evidence="1 2">
    <name type="scientific">Biostraticola tofi</name>
    <dbReference type="NCBI Taxonomy" id="466109"/>
    <lineage>
        <taxon>Bacteria</taxon>
        <taxon>Pseudomonadati</taxon>
        <taxon>Pseudomonadota</taxon>
        <taxon>Gammaproteobacteria</taxon>
        <taxon>Enterobacterales</taxon>
        <taxon>Bruguierivoracaceae</taxon>
        <taxon>Biostraticola</taxon>
    </lineage>
</organism>
<dbReference type="Gene3D" id="3.30.10.10">
    <property type="entry name" value="Trypsin Inhibitor V, subunit A"/>
    <property type="match status" value="1"/>
</dbReference>
<dbReference type="InterPro" id="IPR021719">
    <property type="entry name" value="Prot_inh_I78"/>
</dbReference>
<dbReference type="OrthoDB" id="6542851at2"/>
<proteinExistence type="predicted"/>
<dbReference type="EMBL" id="SMCR01000003">
    <property type="protein sequence ID" value="TCV98213.1"/>
    <property type="molecule type" value="Genomic_DNA"/>
</dbReference>